<dbReference type="EMBL" id="JALLKP010000003">
    <property type="protein sequence ID" value="KAK2195899.1"/>
    <property type="molecule type" value="Genomic_DNA"/>
</dbReference>
<name>A0AAD9PJ88_9APIC</name>
<dbReference type="Proteomes" id="UP001214638">
    <property type="component" value="Unassembled WGS sequence"/>
</dbReference>
<accession>A0AAD9PJ88</accession>
<evidence type="ECO:0000256" key="1">
    <source>
        <dbReference type="SAM" id="Phobius"/>
    </source>
</evidence>
<sequence>MVFKLIKGIRSLTGRPSIIYSVNFGAACAVVAYCGYFGLRAAKCQFASTDYFARQSRWRYLEKQILYQRELGQAQNASFVAALAEEYDPVALCAPGQEL</sequence>
<dbReference type="RefSeq" id="XP_067802741.1">
    <property type="nucleotide sequence ID" value="XM_067947519.1"/>
</dbReference>
<feature type="transmembrane region" description="Helical" evidence="1">
    <location>
        <begin position="20"/>
        <end position="39"/>
    </location>
</feature>
<protein>
    <submittedName>
        <fullName evidence="2">Uncharacterized protein</fullName>
    </submittedName>
</protein>
<dbReference type="PROSITE" id="PS51257">
    <property type="entry name" value="PROKAR_LIPOPROTEIN"/>
    <property type="match status" value="1"/>
</dbReference>
<keyword evidence="1" id="KW-1133">Transmembrane helix</keyword>
<keyword evidence="1" id="KW-0472">Membrane</keyword>
<dbReference type="KEGG" id="bdw:94336794"/>
<evidence type="ECO:0000313" key="2">
    <source>
        <dbReference type="EMBL" id="KAK2195899.1"/>
    </source>
</evidence>
<organism evidence="2 3">
    <name type="scientific">Babesia duncani</name>
    <dbReference type="NCBI Taxonomy" id="323732"/>
    <lineage>
        <taxon>Eukaryota</taxon>
        <taxon>Sar</taxon>
        <taxon>Alveolata</taxon>
        <taxon>Apicomplexa</taxon>
        <taxon>Aconoidasida</taxon>
        <taxon>Piroplasmida</taxon>
        <taxon>Babesiidae</taxon>
        <taxon>Babesia</taxon>
    </lineage>
</organism>
<keyword evidence="3" id="KW-1185">Reference proteome</keyword>
<dbReference type="GeneID" id="94336794"/>
<proteinExistence type="predicted"/>
<keyword evidence="1" id="KW-0812">Transmembrane</keyword>
<dbReference type="AlphaFoldDB" id="A0AAD9PJ88"/>
<evidence type="ECO:0000313" key="3">
    <source>
        <dbReference type="Proteomes" id="UP001214638"/>
    </source>
</evidence>
<gene>
    <name evidence="2" type="ORF">BdWA1_002497</name>
</gene>
<comment type="caution">
    <text evidence="2">The sequence shown here is derived from an EMBL/GenBank/DDBJ whole genome shotgun (WGS) entry which is preliminary data.</text>
</comment>
<reference evidence="2" key="1">
    <citation type="journal article" date="2023" name="Nat. Microbiol.">
        <title>Babesia duncani multi-omics identifies virulence factors and drug targets.</title>
        <authorList>
            <person name="Singh P."/>
            <person name="Lonardi S."/>
            <person name="Liang Q."/>
            <person name="Vydyam P."/>
            <person name="Khabirova E."/>
            <person name="Fang T."/>
            <person name="Gihaz S."/>
            <person name="Thekkiniath J."/>
            <person name="Munshi M."/>
            <person name="Abel S."/>
            <person name="Ciampossin L."/>
            <person name="Batugedara G."/>
            <person name="Gupta M."/>
            <person name="Lu X.M."/>
            <person name="Lenz T."/>
            <person name="Chakravarty S."/>
            <person name="Cornillot E."/>
            <person name="Hu Y."/>
            <person name="Ma W."/>
            <person name="Gonzalez L.M."/>
            <person name="Sanchez S."/>
            <person name="Estrada K."/>
            <person name="Sanchez-Flores A."/>
            <person name="Montero E."/>
            <person name="Harb O.S."/>
            <person name="Le Roch K.G."/>
            <person name="Mamoun C.B."/>
        </authorList>
    </citation>
    <scope>NUCLEOTIDE SEQUENCE</scope>
    <source>
        <strain evidence="2">WA1</strain>
    </source>
</reference>